<dbReference type="OMA" id="FLRAHEN"/>
<organism evidence="12 13">
    <name type="scientific">Scytalidium lignicola</name>
    <name type="common">Hyphomycete</name>
    <dbReference type="NCBI Taxonomy" id="5539"/>
    <lineage>
        <taxon>Eukaryota</taxon>
        <taxon>Fungi</taxon>
        <taxon>Dikarya</taxon>
        <taxon>Ascomycota</taxon>
        <taxon>Pezizomycotina</taxon>
        <taxon>Leotiomycetes</taxon>
        <taxon>Leotiomycetes incertae sedis</taxon>
        <taxon>Scytalidium</taxon>
    </lineage>
</organism>
<dbReference type="SUPFAM" id="SSF52743">
    <property type="entry name" value="Subtilisin-like"/>
    <property type="match status" value="1"/>
</dbReference>
<evidence type="ECO:0000259" key="11">
    <source>
        <dbReference type="Pfam" id="PF06280"/>
    </source>
</evidence>
<dbReference type="PROSITE" id="PS00136">
    <property type="entry name" value="SUBTILASE_ASP"/>
    <property type="match status" value="1"/>
</dbReference>
<evidence type="ECO:0008006" key="14">
    <source>
        <dbReference type="Google" id="ProtNLM"/>
    </source>
</evidence>
<evidence type="ECO:0000313" key="12">
    <source>
        <dbReference type="EMBL" id="RFU27661.1"/>
    </source>
</evidence>
<dbReference type="PRINTS" id="PR00723">
    <property type="entry name" value="SUBTILISIN"/>
</dbReference>
<dbReference type="AlphaFoldDB" id="A0A3E2H2X5"/>
<evidence type="ECO:0000256" key="8">
    <source>
        <dbReference type="RuleBase" id="RU003355"/>
    </source>
</evidence>
<dbReference type="Pfam" id="PF06280">
    <property type="entry name" value="fn3_5"/>
    <property type="match status" value="1"/>
</dbReference>
<dbReference type="Proteomes" id="UP000258309">
    <property type="component" value="Unassembled WGS sequence"/>
</dbReference>
<name>A0A3E2H2X5_SCYLI</name>
<dbReference type="InterPro" id="IPR010435">
    <property type="entry name" value="C5a/SBT2-like_Fn3"/>
</dbReference>
<dbReference type="PROSITE" id="PS51892">
    <property type="entry name" value="SUBTILASE"/>
    <property type="match status" value="1"/>
</dbReference>
<feature type="non-terminal residue" evidence="12">
    <location>
        <position position="1"/>
    </location>
</feature>
<dbReference type="GO" id="GO:0016020">
    <property type="term" value="C:membrane"/>
    <property type="evidence" value="ECO:0007669"/>
    <property type="project" value="InterPro"/>
</dbReference>
<keyword evidence="13" id="KW-1185">Reference proteome</keyword>
<dbReference type="PROSITE" id="PS00137">
    <property type="entry name" value="SUBTILASE_HIS"/>
    <property type="match status" value="1"/>
</dbReference>
<evidence type="ECO:0000256" key="4">
    <source>
        <dbReference type="ARBA" id="ARBA00022801"/>
    </source>
</evidence>
<dbReference type="EMBL" id="NCSJ02000195">
    <property type="protein sequence ID" value="RFU27661.1"/>
    <property type="molecule type" value="Genomic_DNA"/>
</dbReference>
<comment type="caution">
    <text evidence="12">The sequence shown here is derived from an EMBL/GenBank/DDBJ whole genome shotgun (WGS) entry which is preliminary data.</text>
</comment>
<feature type="domain" description="Peptidase S8/S53" evidence="10">
    <location>
        <begin position="177"/>
        <end position="572"/>
    </location>
</feature>
<evidence type="ECO:0000256" key="5">
    <source>
        <dbReference type="ARBA" id="ARBA00022825"/>
    </source>
</evidence>
<dbReference type="InterPro" id="IPR034187">
    <property type="entry name" value="Peptidases_S8_5"/>
</dbReference>
<evidence type="ECO:0000256" key="6">
    <source>
        <dbReference type="PIRSR" id="PIRSR615500-1"/>
    </source>
</evidence>
<feature type="active site" description="Charge relay system" evidence="6 7">
    <location>
        <position position="238"/>
    </location>
</feature>
<dbReference type="InterPro" id="IPR036852">
    <property type="entry name" value="Peptidase_S8/S53_dom_sf"/>
</dbReference>
<feature type="non-terminal residue" evidence="12">
    <location>
        <position position="907"/>
    </location>
</feature>
<dbReference type="PANTHER" id="PTHR43806:SF66">
    <property type="entry name" value="SERIN ENDOPEPTIDASE"/>
    <property type="match status" value="1"/>
</dbReference>
<dbReference type="Gene3D" id="3.40.50.200">
    <property type="entry name" value="Peptidase S8/S53 domain"/>
    <property type="match status" value="2"/>
</dbReference>
<evidence type="ECO:0000256" key="7">
    <source>
        <dbReference type="PROSITE-ProRule" id="PRU01240"/>
    </source>
</evidence>
<dbReference type="GO" id="GO:0006508">
    <property type="term" value="P:proteolysis"/>
    <property type="evidence" value="ECO:0007669"/>
    <property type="project" value="UniProtKB-KW"/>
</dbReference>
<dbReference type="InterPro" id="IPR050131">
    <property type="entry name" value="Peptidase_S8_subtilisin-like"/>
</dbReference>
<feature type="chain" id="PRO_5017826969" description="Peptidase S8/S53 domain-containing protein" evidence="9">
    <location>
        <begin position="20"/>
        <end position="907"/>
    </location>
</feature>
<evidence type="ECO:0000256" key="3">
    <source>
        <dbReference type="ARBA" id="ARBA00022729"/>
    </source>
</evidence>
<feature type="signal peptide" evidence="9">
    <location>
        <begin position="1"/>
        <end position="19"/>
    </location>
</feature>
<evidence type="ECO:0000256" key="1">
    <source>
        <dbReference type="ARBA" id="ARBA00011073"/>
    </source>
</evidence>
<feature type="active site" description="Charge relay system" evidence="6 7">
    <location>
        <position position="186"/>
    </location>
</feature>
<dbReference type="CDD" id="cd07489">
    <property type="entry name" value="Peptidases_S8_5"/>
    <property type="match status" value="1"/>
</dbReference>
<gene>
    <name evidence="12" type="ORF">B7463_g8655</name>
</gene>
<reference evidence="12 13" key="1">
    <citation type="submission" date="2018-05" db="EMBL/GenBank/DDBJ databases">
        <title>Draft genome sequence of Scytalidium lignicola DSM 105466, a ubiquitous saprotrophic fungus.</title>
        <authorList>
            <person name="Buettner E."/>
            <person name="Gebauer A.M."/>
            <person name="Hofrichter M."/>
            <person name="Liers C."/>
            <person name="Kellner H."/>
        </authorList>
    </citation>
    <scope>NUCLEOTIDE SEQUENCE [LARGE SCALE GENOMIC DNA]</scope>
    <source>
        <strain evidence="12 13">DSM 105466</strain>
    </source>
</reference>
<keyword evidence="4 7" id="KW-0378">Hydrolase</keyword>
<comment type="similarity">
    <text evidence="1 7 8">Belongs to the peptidase S8 family.</text>
</comment>
<keyword evidence="2 7" id="KW-0645">Protease</keyword>
<keyword evidence="5 7" id="KW-0720">Serine protease</keyword>
<dbReference type="InterPro" id="IPR015500">
    <property type="entry name" value="Peptidase_S8_subtilisin-rel"/>
</dbReference>
<protein>
    <recommendedName>
        <fullName evidence="14">Peptidase S8/S53 domain-containing protein</fullName>
    </recommendedName>
</protein>
<dbReference type="InterPro" id="IPR022398">
    <property type="entry name" value="Peptidase_S8_His-AS"/>
</dbReference>
<dbReference type="Pfam" id="PF00082">
    <property type="entry name" value="Peptidase_S8"/>
    <property type="match status" value="1"/>
</dbReference>
<evidence type="ECO:0000256" key="9">
    <source>
        <dbReference type="SAM" id="SignalP"/>
    </source>
</evidence>
<sequence>MVFLAQVFGFLAIVSKVASSAPKFNVTHTIIPNAYLVQLKNDSAVPSSSVLGRNLDPHSMFHRRAAHLDYNVRTEFTNPKLFYGLSITVKQNISADEIEQQLKDIPDVVSIWPVYLVKAPSLPGFTKNASLSANSHKTASFISSNITDLPHITGNLDIASALEMADVDKLHALGIKGKGVKVGIIDTGVDYRHPSLGGGFGPGYKVEGGYAYVQDYYDGYEDPIESPDPLSTCFDGGHGTHVSGIIGMEDPDGVGFGLVGVAPEASIYMYRVFSCYGVSSTDILMSAMQRAASDGVDVVSMSWGEQYFFQLSDPFAQMTSGLASLGIAPVVAAGNDGSAGVYYTSSPAIGADAISVGSIANAKFPLIYKGVDSRGRDFSYAAVWPIETIEPLDVFLLTAESPLGCDIEGLQDAASRIDINTTVLLLSGTPCKTEDWVYYGFKYVALLNDVDNPDQFSSEYWIFPRSDEDTEEFINIDASDSMRQTITGGLMSNYSTFGPTIDTLALKPQLSAPGGNILSTWPLGYLGGYTIISGTSMATPFVAASYALVKSQFPTLGVKQILALLQTTATPVNTLTDTSILSTVVHQGAGLVNPYQAITFESAITPGELAIGGTDDYLNKPRNITITNKSDRSKTYVISHQGAGYIEHFPYPDILQPDAYSLYGQPQYAIYADAAFSNAKILINAGDSATIQVFFSPPAGIVASKNPIMSGYIRVTNNNDHFSVPYAGVPYSRWNQSYFDTSNTTGEPYPFETFNLFNTDQGQVRVIDTGVLDFNLTTSEDPFIVVNAFYYTQLMRMDILPGNTTFVPDIYGFDKTAQYDYESSSSPLTSSFLGTPTYGISDEFFDALPNKAWDAWFGQGVSTDQGRYTTVGDGDYRILVSILKWGGDESQRESWQTWLSPAIRYVS</sequence>
<dbReference type="PANTHER" id="PTHR43806">
    <property type="entry name" value="PEPTIDASE S8"/>
    <property type="match status" value="1"/>
</dbReference>
<dbReference type="GO" id="GO:0004252">
    <property type="term" value="F:serine-type endopeptidase activity"/>
    <property type="evidence" value="ECO:0007669"/>
    <property type="project" value="UniProtKB-UniRule"/>
</dbReference>
<dbReference type="InterPro" id="IPR023828">
    <property type="entry name" value="Peptidase_S8_Ser-AS"/>
</dbReference>
<feature type="active site" description="Charge relay system" evidence="6 7">
    <location>
        <position position="536"/>
    </location>
</feature>
<dbReference type="InterPro" id="IPR023827">
    <property type="entry name" value="Peptidase_S8_Asp-AS"/>
</dbReference>
<keyword evidence="3 9" id="KW-0732">Signal</keyword>
<dbReference type="PROSITE" id="PS00138">
    <property type="entry name" value="SUBTILASE_SER"/>
    <property type="match status" value="1"/>
</dbReference>
<feature type="domain" description="C5a peptidase/Subtilisin-like protease SBT2-like Fn3-like" evidence="11">
    <location>
        <begin position="620"/>
        <end position="726"/>
    </location>
</feature>
<proteinExistence type="inferred from homology"/>
<evidence type="ECO:0000313" key="13">
    <source>
        <dbReference type="Proteomes" id="UP000258309"/>
    </source>
</evidence>
<accession>A0A3E2H2X5</accession>
<dbReference type="OrthoDB" id="10256524at2759"/>
<evidence type="ECO:0000256" key="2">
    <source>
        <dbReference type="ARBA" id="ARBA00022670"/>
    </source>
</evidence>
<evidence type="ECO:0000259" key="10">
    <source>
        <dbReference type="Pfam" id="PF00082"/>
    </source>
</evidence>
<dbReference type="InterPro" id="IPR000209">
    <property type="entry name" value="Peptidase_S8/S53_dom"/>
</dbReference>
<dbReference type="STRING" id="5539.A0A3E2H2X5"/>